<dbReference type="AlphaFoldDB" id="A0A645BV10"/>
<accession>A0A645BV10</accession>
<protein>
    <submittedName>
        <fullName evidence="2">Uncharacterized protein</fullName>
    </submittedName>
</protein>
<comment type="caution">
    <text evidence="2">The sequence shown here is derived from an EMBL/GenBank/DDBJ whole genome shotgun (WGS) entry which is preliminary data.</text>
</comment>
<dbReference type="EMBL" id="VSSQ01022758">
    <property type="protein sequence ID" value="MPM69269.1"/>
    <property type="molecule type" value="Genomic_DNA"/>
</dbReference>
<gene>
    <name evidence="2" type="ORF">SDC9_116213</name>
</gene>
<reference evidence="2" key="1">
    <citation type="submission" date="2019-08" db="EMBL/GenBank/DDBJ databases">
        <authorList>
            <person name="Kucharzyk K."/>
            <person name="Murdoch R.W."/>
            <person name="Higgins S."/>
            <person name="Loffler F."/>
        </authorList>
    </citation>
    <scope>NUCLEOTIDE SEQUENCE</scope>
</reference>
<organism evidence="2">
    <name type="scientific">bioreactor metagenome</name>
    <dbReference type="NCBI Taxonomy" id="1076179"/>
    <lineage>
        <taxon>unclassified sequences</taxon>
        <taxon>metagenomes</taxon>
        <taxon>ecological metagenomes</taxon>
    </lineage>
</organism>
<sequence length="63" mass="7033">MEIIGKITADDAGQEAYDHICHDEQASQLLIEDAGQIDDQKRNRAGIDQTVYERTGQSRSDVL</sequence>
<name>A0A645BV10_9ZZZZ</name>
<evidence type="ECO:0000313" key="2">
    <source>
        <dbReference type="EMBL" id="MPM69269.1"/>
    </source>
</evidence>
<evidence type="ECO:0000256" key="1">
    <source>
        <dbReference type="SAM" id="MobiDB-lite"/>
    </source>
</evidence>
<feature type="region of interest" description="Disordered" evidence="1">
    <location>
        <begin position="35"/>
        <end position="63"/>
    </location>
</feature>
<proteinExistence type="predicted"/>